<organism evidence="1 2">
    <name type="scientific">Aegilops tauschii subsp. strangulata</name>
    <name type="common">Goatgrass</name>
    <dbReference type="NCBI Taxonomy" id="200361"/>
    <lineage>
        <taxon>Eukaryota</taxon>
        <taxon>Viridiplantae</taxon>
        <taxon>Streptophyta</taxon>
        <taxon>Embryophyta</taxon>
        <taxon>Tracheophyta</taxon>
        <taxon>Spermatophyta</taxon>
        <taxon>Magnoliopsida</taxon>
        <taxon>Liliopsida</taxon>
        <taxon>Poales</taxon>
        <taxon>Poaceae</taxon>
        <taxon>BOP clade</taxon>
        <taxon>Pooideae</taxon>
        <taxon>Triticodae</taxon>
        <taxon>Triticeae</taxon>
        <taxon>Triticinae</taxon>
        <taxon>Aegilops</taxon>
    </lineage>
</organism>
<accession>A0A453KN59</accession>
<reference evidence="2" key="1">
    <citation type="journal article" date="2014" name="Science">
        <title>Ancient hybridizations among the ancestral genomes of bread wheat.</title>
        <authorList>
            <consortium name="International Wheat Genome Sequencing Consortium,"/>
            <person name="Marcussen T."/>
            <person name="Sandve S.R."/>
            <person name="Heier L."/>
            <person name="Spannagl M."/>
            <person name="Pfeifer M."/>
            <person name="Jakobsen K.S."/>
            <person name="Wulff B.B."/>
            <person name="Steuernagel B."/>
            <person name="Mayer K.F."/>
            <person name="Olsen O.A."/>
        </authorList>
    </citation>
    <scope>NUCLEOTIDE SEQUENCE [LARGE SCALE GENOMIC DNA]</scope>
    <source>
        <strain evidence="2">cv. AL8/78</strain>
    </source>
</reference>
<dbReference type="Gramene" id="AET5Gv20465700.13">
    <property type="protein sequence ID" value="AET5Gv20465700.13"/>
    <property type="gene ID" value="AET5Gv20465700"/>
</dbReference>
<reference evidence="1" key="5">
    <citation type="journal article" date="2021" name="G3 (Bethesda)">
        <title>Aegilops tauschii genome assembly Aet v5.0 features greater sequence contiguity and improved annotation.</title>
        <authorList>
            <person name="Wang L."/>
            <person name="Zhu T."/>
            <person name="Rodriguez J.C."/>
            <person name="Deal K.R."/>
            <person name="Dubcovsky J."/>
            <person name="McGuire P.E."/>
            <person name="Lux T."/>
            <person name="Spannagl M."/>
            <person name="Mayer K.F.X."/>
            <person name="Baldrich P."/>
            <person name="Meyers B.C."/>
            <person name="Huo N."/>
            <person name="Gu Y.Q."/>
            <person name="Zhou H."/>
            <person name="Devos K.M."/>
            <person name="Bennetzen J.L."/>
            <person name="Unver T."/>
            <person name="Budak H."/>
            <person name="Gulick P.J."/>
            <person name="Galiba G."/>
            <person name="Kalapos B."/>
            <person name="Nelson D.R."/>
            <person name="Li P."/>
            <person name="You F.M."/>
            <person name="Luo M.C."/>
            <person name="Dvorak J."/>
        </authorList>
    </citation>
    <scope>NUCLEOTIDE SEQUENCE [LARGE SCALE GENOMIC DNA]</scope>
    <source>
        <strain evidence="1">cv. AL8/78</strain>
    </source>
</reference>
<reference evidence="1" key="3">
    <citation type="journal article" date="2017" name="Nature">
        <title>Genome sequence of the progenitor of the wheat D genome Aegilops tauschii.</title>
        <authorList>
            <person name="Luo M.C."/>
            <person name="Gu Y.Q."/>
            <person name="Puiu D."/>
            <person name="Wang H."/>
            <person name="Twardziok S.O."/>
            <person name="Deal K.R."/>
            <person name="Huo N."/>
            <person name="Zhu T."/>
            <person name="Wang L."/>
            <person name="Wang Y."/>
            <person name="McGuire P.E."/>
            <person name="Liu S."/>
            <person name="Long H."/>
            <person name="Ramasamy R.K."/>
            <person name="Rodriguez J.C."/>
            <person name="Van S.L."/>
            <person name="Yuan L."/>
            <person name="Wang Z."/>
            <person name="Xia Z."/>
            <person name="Xiao L."/>
            <person name="Anderson O.D."/>
            <person name="Ouyang S."/>
            <person name="Liang Y."/>
            <person name="Zimin A.V."/>
            <person name="Pertea G."/>
            <person name="Qi P."/>
            <person name="Bennetzen J.L."/>
            <person name="Dai X."/>
            <person name="Dawson M.W."/>
            <person name="Muller H.G."/>
            <person name="Kugler K."/>
            <person name="Rivarola-Duarte L."/>
            <person name="Spannagl M."/>
            <person name="Mayer K.F.X."/>
            <person name="Lu F.H."/>
            <person name="Bevan M.W."/>
            <person name="Leroy P."/>
            <person name="Li P."/>
            <person name="You F.M."/>
            <person name="Sun Q."/>
            <person name="Liu Z."/>
            <person name="Lyons E."/>
            <person name="Wicker T."/>
            <person name="Salzberg S.L."/>
            <person name="Devos K.M."/>
            <person name="Dvorak J."/>
        </authorList>
    </citation>
    <scope>NUCLEOTIDE SEQUENCE [LARGE SCALE GENOMIC DNA]</scope>
    <source>
        <strain evidence="1">cv. AL8/78</strain>
    </source>
</reference>
<name>A0A453KN59_AEGTS</name>
<evidence type="ECO:0000313" key="2">
    <source>
        <dbReference type="Proteomes" id="UP000015105"/>
    </source>
</evidence>
<dbReference type="AlphaFoldDB" id="A0A453KN59"/>
<keyword evidence="2" id="KW-1185">Reference proteome</keyword>
<protein>
    <submittedName>
        <fullName evidence="1">Uncharacterized protein</fullName>
    </submittedName>
</protein>
<reference evidence="1" key="4">
    <citation type="submission" date="2019-03" db="UniProtKB">
        <authorList>
            <consortium name="EnsemblPlants"/>
        </authorList>
    </citation>
    <scope>IDENTIFICATION</scope>
</reference>
<dbReference type="EnsemblPlants" id="AET5Gv20465700.13">
    <property type="protein sequence ID" value="AET5Gv20465700.13"/>
    <property type="gene ID" value="AET5Gv20465700"/>
</dbReference>
<evidence type="ECO:0000313" key="1">
    <source>
        <dbReference type="EnsemblPlants" id="AET5Gv20465700.13"/>
    </source>
</evidence>
<reference evidence="2" key="2">
    <citation type="journal article" date="2017" name="Nat. Plants">
        <title>The Aegilops tauschii genome reveals multiple impacts of transposons.</title>
        <authorList>
            <person name="Zhao G."/>
            <person name="Zou C."/>
            <person name="Li K."/>
            <person name="Wang K."/>
            <person name="Li T."/>
            <person name="Gao L."/>
            <person name="Zhang X."/>
            <person name="Wang H."/>
            <person name="Yang Z."/>
            <person name="Liu X."/>
            <person name="Jiang W."/>
            <person name="Mao L."/>
            <person name="Kong X."/>
            <person name="Jiao Y."/>
            <person name="Jia J."/>
        </authorList>
    </citation>
    <scope>NUCLEOTIDE SEQUENCE [LARGE SCALE GENOMIC DNA]</scope>
    <source>
        <strain evidence="2">cv. AL8/78</strain>
    </source>
</reference>
<dbReference type="Proteomes" id="UP000015105">
    <property type="component" value="Chromosome 5D"/>
</dbReference>
<sequence>MFPILGSLLYLIFQGHHVDVDHHSLSECSGQVCYRCAFSSVSFCPSESLKS</sequence>
<proteinExistence type="predicted"/>